<evidence type="ECO:0000313" key="1">
    <source>
        <dbReference type="EMBL" id="KMQ70231.1"/>
    </source>
</evidence>
<dbReference type="Pfam" id="PF05069">
    <property type="entry name" value="Phage_tail_S"/>
    <property type="match status" value="1"/>
</dbReference>
<dbReference type="InterPro" id="IPR006522">
    <property type="entry name" value="Phage_virion_morphogenesis"/>
</dbReference>
<sequence>MDLSQWVQNILKDVKVDLTDEFDRNFERKGFFDQKWKQTKIPNRIGSLMMRSGNLRNSINSRIEGDRIIFTSSLPYASIHNEGGEITVTAKMKKFFWAKHIEAKNAGDIFNADSWKGMALMKLGAKIQIEQRQFIGDHPEVNRIIEDVLRDAGKELQEIIRNNVKQ</sequence>
<accession>A0A0J7IWN7</accession>
<dbReference type="OrthoDB" id="964176at2"/>
<dbReference type="STRING" id="1304281.ACM44_13315"/>
<dbReference type="AlphaFoldDB" id="A0A0J7IWN7"/>
<dbReference type="EMBL" id="LFNG01000024">
    <property type="protein sequence ID" value="KMQ70231.1"/>
    <property type="molecule type" value="Genomic_DNA"/>
</dbReference>
<gene>
    <name evidence="1" type="ORF">ACM44_13315</name>
</gene>
<reference evidence="1 2" key="1">
    <citation type="journal article" date="2004" name="Int. J. Syst. Evol. Microbiol.">
        <title>Kaistella koreensis gen. nov., sp. nov., a novel member of the Chryseobacterium-Bergeyella-Riemerella branch.</title>
        <authorList>
            <person name="Kim M.K."/>
            <person name="Im W.T."/>
            <person name="Shin Y.K."/>
            <person name="Lim J.H."/>
            <person name="Kim S.H."/>
            <person name="Lee B.C."/>
            <person name="Park M.Y."/>
            <person name="Lee K.Y."/>
            <person name="Lee S.T."/>
        </authorList>
    </citation>
    <scope>NUCLEOTIDE SEQUENCE [LARGE SCALE GENOMIC DNA]</scope>
    <source>
        <strain evidence="1 2">CCUG 49689</strain>
    </source>
</reference>
<dbReference type="Proteomes" id="UP000035900">
    <property type="component" value="Unassembled WGS sequence"/>
</dbReference>
<keyword evidence="2" id="KW-1185">Reference proteome</keyword>
<dbReference type="RefSeq" id="WP_048500546.1">
    <property type="nucleotide sequence ID" value="NZ_LFNG01000024.1"/>
</dbReference>
<protein>
    <recommendedName>
        <fullName evidence="3">Phage morphogenesis protein</fullName>
    </recommendedName>
</protein>
<name>A0A0J7IWN7_9FLAO</name>
<evidence type="ECO:0008006" key="3">
    <source>
        <dbReference type="Google" id="ProtNLM"/>
    </source>
</evidence>
<proteinExistence type="predicted"/>
<dbReference type="PATRIC" id="fig|1304281.5.peg.2873"/>
<comment type="caution">
    <text evidence="1">The sequence shown here is derived from an EMBL/GenBank/DDBJ whole genome shotgun (WGS) entry which is preliminary data.</text>
</comment>
<organism evidence="1 2">
    <name type="scientific">Chryseobacterium koreense CCUG 49689</name>
    <dbReference type="NCBI Taxonomy" id="1304281"/>
    <lineage>
        <taxon>Bacteria</taxon>
        <taxon>Pseudomonadati</taxon>
        <taxon>Bacteroidota</taxon>
        <taxon>Flavobacteriia</taxon>
        <taxon>Flavobacteriales</taxon>
        <taxon>Weeksellaceae</taxon>
        <taxon>Chryseobacterium group</taxon>
        <taxon>Chryseobacterium</taxon>
    </lineage>
</organism>
<evidence type="ECO:0000313" key="2">
    <source>
        <dbReference type="Proteomes" id="UP000035900"/>
    </source>
</evidence>